<reference evidence="2 3" key="1">
    <citation type="journal article" date="2024" name="BMC Genomics">
        <title>De novo assembly and annotation of Popillia japonica's genome with initial clues to its potential as an invasive pest.</title>
        <authorList>
            <person name="Cucini C."/>
            <person name="Boschi S."/>
            <person name="Funari R."/>
            <person name="Cardaioli E."/>
            <person name="Iannotti N."/>
            <person name="Marturano G."/>
            <person name="Paoli F."/>
            <person name="Bruttini M."/>
            <person name="Carapelli A."/>
            <person name="Frati F."/>
            <person name="Nardi F."/>
        </authorList>
    </citation>
    <scope>NUCLEOTIDE SEQUENCE [LARGE SCALE GENOMIC DNA]</scope>
    <source>
        <strain evidence="2">DMR45628</strain>
    </source>
</reference>
<evidence type="ECO:0000313" key="3">
    <source>
        <dbReference type="Proteomes" id="UP001458880"/>
    </source>
</evidence>
<name>A0AAW1HEZ0_POPJA</name>
<evidence type="ECO:0000313" key="2">
    <source>
        <dbReference type="EMBL" id="KAK9674598.1"/>
    </source>
</evidence>
<feature type="region of interest" description="Disordered" evidence="1">
    <location>
        <begin position="86"/>
        <end position="128"/>
    </location>
</feature>
<organism evidence="2 3">
    <name type="scientific">Popillia japonica</name>
    <name type="common">Japanese beetle</name>
    <dbReference type="NCBI Taxonomy" id="7064"/>
    <lineage>
        <taxon>Eukaryota</taxon>
        <taxon>Metazoa</taxon>
        <taxon>Ecdysozoa</taxon>
        <taxon>Arthropoda</taxon>
        <taxon>Hexapoda</taxon>
        <taxon>Insecta</taxon>
        <taxon>Pterygota</taxon>
        <taxon>Neoptera</taxon>
        <taxon>Endopterygota</taxon>
        <taxon>Coleoptera</taxon>
        <taxon>Polyphaga</taxon>
        <taxon>Scarabaeiformia</taxon>
        <taxon>Scarabaeidae</taxon>
        <taxon>Rutelinae</taxon>
        <taxon>Popillia</taxon>
    </lineage>
</organism>
<dbReference type="EMBL" id="JASPKY010001779">
    <property type="protein sequence ID" value="KAK9674598.1"/>
    <property type="molecule type" value="Genomic_DNA"/>
</dbReference>
<evidence type="ECO:0000256" key="1">
    <source>
        <dbReference type="SAM" id="MobiDB-lite"/>
    </source>
</evidence>
<proteinExistence type="predicted"/>
<sequence length="128" mass="15053">MAGITPSVYAQSINVNLDKQPAWGPMGYDTANFYYLPDLNIYFDVNNALFYFLNGSSWTSSQYLPTKYKKYDLYSLYKVVINNNSKPWQSNKEHKKTYSNYKDDKTQTPIRYCSDSKYDKSKKNTNRQ</sequence>
<protein>
    <submittedName>
        <fullName evidence="2">Uncharacterized protein</fullName>
    </submittedName>
</protein>
<accession>A0AAW1HEZ0</accession>
<dbReference type="AlphaFoldDB" id="A0AAW1HEZ0"/>
<keyword evidence="3" id="KW-1185">Reference proteome</keyword>
<comment type="caution">
    <text evidence="2">The sequence shown here is derived from an EMBL/GenBank/DDBJ whole genome shotgun (WGS) entry which is preliminary data.</text>
</comment>
<gene>
    <name evidence="2" type="ORF">QE152_g41000</name>
</gene>
<dbReference type="Proteomes" id="UP001458880">
    <property type="component" value="Unassembled WGS sequence"/>
</dbReference>